<organism evidence="1 2">
    <name type="scientific">Ktedonosporobacter rubrisoli</name>
    <dbReference type="NCBI Taxonomy" id="2509675"/>
    <lineage>
        <taxon>Bacteria</taxon>
        <taxon>Bacillati</taxon>
        <taxon>Chloroflexota</taxon>
        <taxon>Ktedonobacteria</taxon>
        <taxon>Ktedonobacterales</taxon>
        <taxon>Ktedonosporobacteraceae</taxon>
        <taxon>Ktedonosporobacter</taxon>
    </lineage>
</organism>
<accession>A0A4P6K1Z2</accession>
<proteinExistence type="predicted"/>
<reference evidence="1 2" key="1">
    <citation type="submission" date="2019-01" db="EMBL/GenBank/DDBJ databases">
        <title>Ktedonosporobacter rubrisoli SCAWS-G2.</title>
        <authorList>
            <person name="Huang Y."/>
            <person name="Yan B."/>
        </authorList>
    </citation>
    <scope>NUCLEOTIDE SEQUENCE [LARGE SCALE GENOMIC DNA]</scope>
    <source>
        <strain evidence="1 2">SCAWS-G2</strain>
    </source>
</reference>
<dbReference type="EMBL" id="CP035758">
    <property type="protein sequence ID" value="QBD82207.1"/>
    <property type="molecule type" value="Genomic_DNA"/>
</dbReference>
<keyword evidence="2" id="KW-1185">Reference proteome</keyword>
<gene>
    <name evidence="1" type="ORF">EPA93_42005</name>
</gene>
<dbReference type="KEGG" id="kbs:EPA93_42005"/>
<dbReference type="RefSeq" id="WP_129893276.1">
    <property type="nucleotide sequence ID" value="NZ_CP035758.1"/>
</dbReference>
<dbReference type="Proteomes" id="UP000290365">
    <property type="component" value="Chromosome"/>
</dbReference>
<evidence type="ECO:0000313" key="2">
    <source>
        <dbReference type="Proteomes" id="UP000290365"/>
    </source>
</evidence>
<name>A0A4P6K1Z2_KTERU</name>
<protein>
    <submittedName>
        <fullName evidence="1">Uncharacterized protein</fullName>
    </submittedName>
</protein>
<sequence>MARQTMLKIGKSSIVDDDEDFTEGFFNGCLYHYDTNSEQPYPLTSQSIITFLKECLLDKRHNEKWNSGFVLGWITALNENNPKYFFTSILPETSPASDSLSK</sequence>
<evidence type="ECO:0000313" key="1">
    <source>
        <dbReference type="EMBL" id="QBD82207.1"/>
    </source>
</evidence>
<dbReference type="AlphaFoldDB" id="A0A4P6K1Z2"/>